<dbReference type="EMBL" id="CP101990">
    <property type="protein sequence ID" value="UUI69774.1"/>
    <property type="molecule type" value="Genomic_DNA"/>
</dbReference>
<evidence type="ECO:0000256" key="1">
    <source>
        <dbReference type="SAM" id="Phobius"/>
    </source>
</evidence>
<sequence length="877" mass="95253">MSSSSDLVILAADCDELPAWTGTLQDWSALGIVRDFVAITLQDVAASTWRALLIADGAATPVILQDEIAARPLVTSVSVLALGTVGVKAVLPDNDISAALRDAVHFALPGIPLTWGQVVNVGTTQGWPQVDPATFAWTGGHTVLLAPENSHSPGGGKAPVPAEELRRPLGLTHGAAGLASAAGLWTGASRGTVHGAPASGGGRVTLLRTYTRHVSTAESANDLLARVIDVSARYPVPVDRVGRQLQRISDENAAAARMARHLLKAHASTLDPSPRVGRDVRAERTPAKEMLRRFFAFLGSALRLAPQTFAHALEAEAARATAPALQRLLLGSNSAYQITVRDITGIAEDGEVVSAVALEADLDARVAALAGDEHTSVSPRHDHPDLWKDFVNGALTLLDGQERSEKLPEPTEAGATAVVTDPRVVVPDLSSIFELPAEAKRLVAVATLPANDFERMGVVEQMIAEQIRREPDSAAEFAHLQRRVDEWRDRSARSYSGQVGRHIAERISGLRTEALLHQEVLRRHGADTGLGDAVLKDQTSLGRWTWAVLLMALATSSVLTFFGADGAIAWTEVAGWIAATWIVALALLLGVFVARQRALFQLIHRRQRERRLAEIAYEDLTATLKDLRRLLAVHRQYVDWSRALTAFVGAPWGEVAPGRERTTELGAGFGHNHRFGRVVIEDAAADELARRAQSEVSEPGWLSDAWQAFLADLPAFEDRHRVEREPELLFSDARMGERPVLTVWSEQIAPHRRFDAARPVLDRLRTFVDEVASEGDRRVLWTDGASRKHDESYQEFVAGVLPSRTRGEFSRHVFATVPETVDPWMVSHTETGDFTPEGGPLVLTQLTEPFPARDLAFCRSGPVLEPVAKSFGDAPQM</sequence>
<keyword evidence="1" id="KW-0812">Transmembrane</keyword>
<feature type="transmembrane region" description="Helical" evidence="1">
    <location>
        <begin position="544"/>
        <end position="564"/>
    </location>
</feature>
<dbReference type="RefSeq" id="WP_232416753.1">
    <property type="nucleotide sequence ID" value="NZ_CP101990.1"/>
</dbReference>
<protein>
    <submittedName>
        <fullName evidence="2">Uncharacterized protein</fullName>
    </submittedName>
</protein>
<reference evidence="2 3" key="1">
    <citation type="submission" date="2022-07" db="EMBL/GenBank/DDBJ databases">
        <title>Novel species in genus Aeromicrobium.</title>
        <authorList>
            <person name="Ye L."/>
        </authorList>
    </citation>
    <scope>NUCLEOTIDE SEQUENCE [LARGE SCALE GENOMIC DNA]</scope>
    <source>
        <strain evidence="3">zg-Y50</strain>
    </source>
</reference>
<keyword evidence="1" id="KW-1133">Transmembrane helix</keyword>
<evidence type="ECO:0000313" key="2">
    <source>
        <dbReference type="EMBL" id="UUI69774.1"/>
    </source>
</evidence>
<name>A0ABY5KJ17_9ACTN</name>
<dbReference type="Proteomes" id="UP001315860">
    <property type="component" value="Chromosome"/>
</dbReference>
<gene>
    <name evidence="2" type="ORF">NP095_06685</name>
</gene>
<feature type="transmembrane region" description="Helical" evidence="1">
    <location>
        <begin position="576"/>
        <end position="594"/>
    </location>
</feature>
<proteinExistence type="predicted"/>
<organism evidence="2 3">
    <name type="scientific">Aeromicrobium duanguangcaii</name>
    <dbReference type="NCBI Taxonomy" id="2968086"/>
    <lineage>
        <taxon>Bacteria</taxon>
        <taxon>Bacillati</taxon>
        <taxon>Actinomycetota</taxon>
        <taxon>Actinomycetes</taxon>
        <taxon>Propionibacteriales</taxon>
        <taxon>Nocardioidaceae</taxon>
        <taxon>Aeromicrobium</taxon>
    </lineage>
</organism>
<keyword evidence="3" id="KW-1185">Reference proteome</keyword>
<keyword evidence="1" id="KW-0472">Membrane</keyword>
<accession>A0ABY5KJ17</accession>
<evidence type="ECO:0000313" key="3">
    <source>
        <dbReference type="Proteomes" id="UP001315860"/>
    </source>
</evidence>